<comment type="caution">
    <text evidence="2">The sequence shown here is derived from an EMBL/GenBank/DDBJ whole genome shotgun (WGS) entry which is preliminary data.</text>
</comment>
<accession>A0ABR3WVQ3</accession>
<evidence type="ECO:0000256" key="1">
    <source>
        <dbReference type="ARBA" id="ARBA00034127"/>
    </source>
</evidence>
<evidence type="ECO:0000313" key="2">
    <source>
        <dbReference type="EMBL" id="KAL1867554.1"/>
    </source>
</evidence>
<sequence length="176" mass="20556">MPKTFEKTRKQIAKKRNGVVDALHQYSRDSKRLHRAQIRDERLEKIAESRRKKDQPVLERVSFFQQFVRATDAKPLELDQIQSKIQEYVHQYDEEYEAVKKTRRPGRPASTREDLLKLKISALEKEYQNGFLLPDLTSEENVALLDHWEGSWAYLSNLAWVRISASGTVKPSSLTS</sequence>
<reference evidence="2 3" key="1">
    <citation type="journal article" date="2024" name="Commun. Biol.">
        <title>Comparative genomic analysis of thermophilic fungi reveals convergent evolutionary adaptations and gene losses.</title>
        <authorList>
            <person name="Steindorff A.S."/>
            <person name="Aguilar-Pontes M.V."/>
            <person name="Robinson A.J."/>
            <person name="Andreopoulos B."/>
            <person name="LaButti K."/>
            <person name="Kuo A."/>
            <person name="Mondo S."/>
            <person name="Riley R."/>
            <person name="Otillar R."/>
            <person name="Haridas S."/>
            <person name="Lipzen A."/>
            <person name="Grimwood J."/>
            <person name="Schmutz J."/>
            <person name="Clum A."/>
            <person name="Reid I.D."/>
            <person name="Moisan M.C."/>
            <person name="Butler G."/>
            <person name="Nguyen T.T.M."/>
            <person name="Dewar K."/>
            <person name="Conant G."/>
            <person name="Drula E."/>
            <person name="Henrissat B."/>
            <person name="Hansel C."/>
            <person name="Singer S."/>
            <person name="Hutchinson M.I."/>
            <person name="de Vries R.P."/>
            <person name="Natvig D.O."/>
            <person name="Powell A.J."/>
            <person name="Tsang A."/>
            <person name="Grigoriev I.V."/>
        </authorList>
    </citation>
    <scope>NUCLEOTIDE SEQUENCE [LARGE SCALE GENOMIC DNA]</scope>
    <source>
        <strain evidence="2 3">ATCC 24622</strain>
    </source>
</reference>
<comment type="similarity">
    <text evidence="1">Belongs to the TMA16 family.</text>
</comment>
<dbReference type="InterPro" id="IPR038356">
    <property type="entry name" value="Tma16_sf"/>
</dbReference>
<protein>
    <recommendedName>
        <fullName evidence="4">Translation machinery-associated protein 16</fullName>
    </recommendedName>
</protein>
<proteinExistence type="inferred from homology"/>
<dbReference type="Proteomes" id="UP001586593">
    <property type="component" value="Unassembled WGS sequence"/>
</dbReference>
<evidence type="ECO:0008006" key="4">
    <source>
        <dbReference type="Google" id="ProtNLM"/>
    </source>
</evidence>
<dbReference type="PANTHER" id="PTHR13349">
    <property type="entry name" value="TRANSLATION MACHINERY-ASSOCIATED PROTEIN 16"/>
    <property type="match status" value="1"/>
</dbReference>
<dbReference type="Gene3D" id="1.20.1440.170">
    <property type="entry name" value="Translation machinery-associated protein 16-like"/>
    <property type="match status" value="1"/>
</dbReference>
<dbReference type="EMBL" id="JAZHXJ010000236">
    <property type="protein sequence ID" value="KAL1867554.1"/>
    <property type="molecule type" value="Genomic_DNA"/>
</dbReference>
<keyword evidence="3" id="KW-1185">Reference proteome</keyword>
<gene>
    <name evidence="2" type="ORF">VTK73DRAFT_4078</name>
</gene>
<name>A0ABR3WVQ3_9PEZI</name>
<dbReference type="PANTHER" id="PTHR13349:SF2">
    <property type="entry name" value="TRANSLATION MACHINERY-ASSOCIATED PROTEIN 16"/>
    <property type="match status" value="1"/>
</dbReference>
<dbReference type="Pfam" id="PF11176">
    <property type="entry name" value="Tma16"/>
    <property type="match status" value="1"/>
</dbReference>
<dbReference type="InterPro" id="IPR021346">
    <property type="entry name" value="Tma16"/>
</dbReference>
<evidence type="ECO:0000313" key="3">
    <source>
        <dbReference type="Proteomes" id="UP001586593"/>
    </source>
</evidence>
<organism evidence="2 3">
    <name type="scientific">Phialemonium thermophilum</name>
    <dbReference type="NCBI Taxonomy" id="223376"/>
    <lineage>
        <taxon>Eukaryota</taxon>
        <taxon>Fungi</taxon>
        <taxon>Dikarya</taxon>
        <taxon>Ascomycota</taxon>
        <taxon>Pezizomycotina</taxon>
        <taxon>Sordariomycetes</taxon>
        <taxon>Sordariomycetidae</taxon>
        <taxon>Cephalothecales</taxon>
        <taxon>Cephalothecaceae</taxon>
        <taxon>Phialemonium</taxon>
    </lineage>
</organism>